<dbReference type="Pfam" id="PF00415">
    <property type="entry name" value="RCC1"/>
    <property type="match status" value="3"/>
</dbReference>
<reference evidence="2" key="5">
    <citation type="submission" date="2025-09" db="UniProtKB">
        <authorList>
            <consortium name="Ensembl"/>
        </authorList>
    </citation>
    <scope>IDENTIFICATION</scope>
</reference>
<dbReference type="Ensembl" id="ENSCMIT00000020549.1">
    <property type="protein sequence ID" value="ENSCMIP00000020177.1"/>
    <property type="gene ID" value="ENSCMIG00000009332.1"/>
</dbReference>
<reference evidence="3" key="3">
    <citation type="journal article" date="2014" name="Nature">
        <title>Elephant shark genome provides unique insights into gnathostome evolution.</title>
        <authorList>
            <consortium name="International Elephant Shark Genome Sequencing Consortium"/>
            <person name="Venkatesh B."/>
            <person name="Lee A.P."/>
            <person name="Ravi V."/>
            <person name="Maurya A.K."/>
            <person name="Lian M.M."/>
            <person name="Swann J.B."/>
            <person name="Ohta Y."/>
            <person name="Flajnik M.F."/>
            <person name="Sutoh Y."/>
            <person name="Kasahara M."/>
            <person name="Hoon S."/>
            <person name="Gangu V."/>
            <person name="Roy S.W."/>
            <person name="Irimia M."/>
            <person name="Korzh V."/>
            <person name="Kondrychyn I."/>
            <person name="Lim Z.W."/>
            <person name="Tay B.H."/>
            <person name="Tohari S."/>
            <person name="Kong K.W."/>
            <person name="Ho S."/>
            <person name="Lorente-Galdos B."/>
            <person name="Quilez J."/>
            <person name="Marques-Bonet T."/>
            <person name="Raney B.J."/>
            <person name="Ingham P.W."/>
            <person name="Tay A."/>
            <person name="Hillier L.W."/>
            <person name="Minx P."/>
            <person name="Boehm T."/>
            <person name="Wilson R.K."/>
            <person name="Brenner S."/>
            <person name="Warren W.C."/>
        </authorList>
    </citation>
    <scope>NUCLEOTIDE SEQUENCE [LARGE SCALE GENOMIC DNA]</scope>
</reference>
<sequence>SEKYLLVLYEDKVECWDVRELCSAGGTDAKVTWTMQLKEREAMSTVLPLVPGGYITTVPPFYKSLSPLLNVVKLVLGTEHALLLSMGGTVYSWGSGHYGQLGHGSVENEVEPRIVEALHGLVMAEIAAGAWHSVSASESGDLYLWGWNESGQLGLPTKSCCKNKGEEVTATQEPENVNVFISIQAFPALVDLPDGSEVRRISCGSRHTAAINRGGELFTWGWCNYGQLGHGHTDSSDQPKRVEYFVKNQLTVLDVACGPWNTFVFAEQKEF</sequence>
<dbReference type="OMA" id="WQDRVEC"/>
<dbReference type="InterPro" id="IPR009091">
    <property type="entry name" value="RCC1/BLIP-II"/>
</dbReference>
<dbReference type="InterPro" id="IPR052830">
    <property type="entry name" value="RCC1_domain-containing"/>
</dbReference>
<dbReference type="STRING" id="7868.ENSCMIP00000020177"/>
<organism evidence="2 3">
    <name type="scientific">Callorhinchus milii</name>
    <name type="common">Ghost shark</name>
    <dbReference type="NCBI Taxonomy" id="7868"/>
    <lineage>
        <taxon>Eukaryota</taxon>
        <taxon>Metazoa</taxon>
        <taxon>Chordata</taxon>
        <taxon>Craniata</taxon>
        <taxon>Vertebrata</taxon>
        <taxon>Chondrichthyes</taxon>
        <taxon>Holocephali</taxon>
        <taxon>Chimaeriformes</taxon>
        <taxon>Callorhinchidae</taxon>
        <taxon>Callorhinchus</taxon>
    </lineage>
</organism>
<evidence type="ECO:0008006" key="4">
    <source>
        <dbReference type="Google" id="ProtNLM"/>
    </source>
</evidence>
<reference evidence="3" key="1">
    <citation type="journal article" date="2006" name="Science">
        <title>Ancient noncoding elements conserved in the human genome.</title>
        <authorList>
            <person name="Venkatesh B."/>
            <person name="Kirkness E.F."/>
            <person name="Loh Y.H."/>
            <person name="Halpern A.L."/>
            <person name="Lee A.P."/>
            <person name="Johnson J."/>
            <person name="Dandona N."/>
            <person name="Viswanathan L.D."/>
            <person name="Tay A."/>
            <person name="Venter J.C."/>
            <person name="Strausberg R.L."/>
            <person name="Brenner S."/>
        </authorList>
    </citation>
    <scope>NUCLEOTIDE SEQUENCE [LARGE SCALE GENOMIC DNA]</scope>
</reference>
<reference evidence="2" key="4">
    <citation type="submission" date="2025-08" db="UniProtKB">
        <authorList>
            <consortium name="Ensembl"/>
        </authorList>
    </citation>
    <scope>IDENTIFICATION</scope>
</reference>
<protein>
    <recommendedName>
        <fullName evidence="4">RCC1 domain-containing protein 1</fullName>
    </recommendedName>
</protein>
<feature type="repeat" description="RCC1" evidence="1">
    <location>
        <begin position="88"/>
        <end position="139"/>
    </location>
</feature>
<dbReference type="InParanoid" id="A0A4W3HZ47"/>
<dbReference type="GeneTree" id="ENSGT00940000164520"/>
<dbReference type="AlphaFoldDB" id="A0A4W3HZ47"/>
<dbReference type="PANTHER" id="PTHR46849">
    <property type="entry name" value="RCC1 DOMAIN-CONTAINING PROTEIN 1"/>
    <property type="match status" value="1"/>
</dbReference>
<dbReference type="SUPFAM" id="SSF50985">
    <property type="entry name" value="RCC1/BLIP-II"/>
    <property type="match status" value="1"/>
</dbReference>
<evidence type="ECO:0000256" key="1">
    <source>
        <dbReference type="PROSITE-ProRule" id="PRU00235"/>
    </source>
</evidence>
<dbReference type="InterPro" id="IPR000408">
    <property type="entry name" value="Reg_chr_condens"/>
</dbReference>
<evidence type="ECO:0000313" key="3">
    <source>
        <dbReference type="Proteomes" id="UP000314986"/>
    </source>
</evidence>
<dbReference type="PROSITE" id="PS00626">
    <property type="entry name" value="RCC1_2"/>
    <property type="match status" value="1"/>
</dbReference>
<keyword evidence="3" id="KW-1185">Reference proteome</keyword>
<name>A0A4W3HZ47_CALMI</name>
<proteinExistence type="predicted"/>
<dbReference type="PROSITE" id="PS50012">
    <property type="entry name" value="RCC1_3"/>
    <property type="match status" value="3"/>
</dbReference>
<dbReference type="PRINTS" id="PR00633">
    <property type="entry name" value="RCCNDNSATION"/>
</dbReference>
<reference evidence="3" key="2">
    <citation type="journal article" date="2007" name="PLoS Biol.">
        <title>Survey sequencing and comparative analysis of the elephant shark (Callorhinchus milii) genome.</title>
        <authorList>
            <person name="Venkatesh B."/>
            <person name="Kirkness E.F."/>
            <person name="Loh Y.H."/>
            <person name="Halpern A.L."/>
            <person name="Lee A.P."/>
            <person name="Johnson J."/>
            <person name="Dandona N."/>
            <person name="Viswanathan L.D."/>
            <person name="Tay A."/>
            <person name="Venter J.C."/>
            <person name="Strausberg R.L."/>
            <person name="Brenner S."/>
        </authorList>
    </citation>
    <scope>NUCLEOTIDE SEQUENCE [LARGE SCALE GENOMIC DNA]</scope>
</reference>
<dbReference type="Gene3D" id="2.130.10.30">
    <property type="entry name" value="Regulator of chromosome condensation 1/beta-lactamase-inhibitor protein II"/>
    <property type="match status" value="1"/>
</dbReference>
<dbReference type="PANTHER" id="PTHR46849:SF1">
    <property type="entry name" value="RCC1 DOMAIN-CONTAINING PROTEIN 1"/>
    <property type="match status" value="1"/>
</dbReference>
<dbReference type="Proteomes" id="UP000314986">
    <property type="component" value="Unassembled WGS sequence"/>
</dbReference>
<accession>A0A4W3HZ47</accession>
<feature type="repeat" description="RCC1" evidence="1">
    <location>
        <begin position="140"/>
        <end position="214"/>
    </location>
</feature>
<evidence type="ECO:0000313" key="2">
    <source>
        <dbReference type="Ensembl" id="ENSCMIP00000020177.1"/>
    </source>
</evidence>
<feature type="repeat" description="RCC1" evidence="1">
    <location>
        <begin position="215"/>
        <end position="268"/>
    </location>
</feature>